<dbReference type="KEGG" id="zju:107430717"/>
<dbReference type="Proteomes" id="UP001652623">
    <property type="component" value="Chromosome 6"/>
</dbReference>
<keyword evidence="1" id="KW-0175">Coiled coil</keyword>
<proteinExistence type="predicted"/>
<dbReference type="GeneID" id="107430717"/>
<protein>
    <submittedName>
        <fullName evidence="4">Uncharacterized protein LOC107430717</fullName>
    </submittedName>
</protein>
<dbReference type="GO" id="GO:0009507">
    <property type="term" value="C:chloroplast"/>
    <property type="evidence" value="ECO:0007669"/>
    <property type="project" value="TreeGrafter"/>
</dbReference>
<dbReference type="RefSeq" id="XP_015897076.1">
    <property type="nucleotide sequence ID" value="XM_016041590.4"/>
</dbReference>
<feature type="transmembrane region" description="Helical" evidence="2">
    <location>
        <begin position="194"/>
        <end position="211"/>
    </location>
</feature>
<dbReference type="AlphaFoldDB" id="A0A6P4ANY7"/>
<evidence type="ECO:0000256" key="2">
    <source>
        <dbReference type="SAM" id="Phobius"/>
    </source>
</evidence>
<feature type="coiled-coil region" evidence="1">
    <location>
        <begin position="112"/>
        <end position="191"/>
    </location>
</feature>
<name>A0A6P4ANY7_ZIZJJ</name>
<dbReference type="PANTHER" id="PTHR35731:SF1">
    <property type="entry name" value="8-AMINO-7-OXONONANOATE SYNTHASE"/>
    <property type="match status" value="1"/>
</dbReference>
<organism evidence="3 4">
    <name type="scientific">Ziziphus jujuba</name>
    <name type="common">Chinese jujube</name>
    <name type="synonym">Ziziphus sativa</name>
    <dbReference type="NCBI Taxonomy" id="326968"/>
    <lineage>
        <taxon>Eukaryota</taxon>
        <taxon>Viridiplantae</taxon>
        <taxon>Streptophyta</taxon>
        <taxon>Embryophyta</taxon>
        <taxon>Tracheophyta</taxon>
        <taxon>Spermatophyta</taxon>
        <taxon>Magnoliopsida</taxon>
        <taxon>eudicotyledons</taxon>
        <taxon>Gunneridae</taxon>
        <taxon>Pentapetalae</taxon>
        <taxon>rosids</taxon>
        <taxon>fabids</taxon>
        <taxon>Rosales</taxon>
        <taxon>Rhamnaceae</taxon>
        <taxon>Paliureae</taxon>
        <taxon>Ziziphus</taxon>
    </lineage>
</organism>
<keyword evidence="2" id="KW-1133">Transmembrane helix</keyword>
<evidence type="ECO:0000256" key="1">
    <source>
        <dbReference type="SAM" id="Coils"/>
    </source>
</evidence>
<reference evidence="4" key="1">
    <citation type="submission" date="2025-08" db="UniProtKB">
        <authorList>
            <consortium name="RefSeq"/>
        </authorList>
    </citation>
    <scope>IDENTIFICATION</scope>
    <source>
        <tissue evidence="4">Seedling</tissue>
    </source>
</reference>
<dbReference type="PANTHER" id="PTHR35731">
    <property type="entry name" value="8-AMINO-7-OXONONANOATE SYNTHASE"/>
    <property type="match status" value="1"/>
</dbReference>
<sequence length="257" mass="29190">MIVLKAIQTSFTAIKHTSFHTTRLSNTKQHSNLRICKSNDSDSEASSPEGDTRKQELLARIAQLQAQKVRLTDFLDETSAHLTQFAEEANVEFDKIGEDAQKGLDEASDRIMENINSRMQAFEESAESYKLEIEKNDNELAEFEGQIEKDRNEGLFFKNLRTRTPKEKAEAKEEMNKIKKLTNESAASKRRRNIYLALIGLLIIGIADSFISSSPDWRKVAVLGAILVALISQFIYEQTLLSQTKETENGKKEEEEK</sequence>
<dbReference type="FunCoup" id="A0A6P4ANY7">
    <property type="interactions" value="1475"/>
</dbReference>
<keyword evidence="3" id="KW-1185">Reference proteome</keyword>
<accession>A0A6P4ANY7</accession>
<dbReference type="InParanoid" id="A0A6P4ANY7"/>
<keyword evidence="2" id="KW-0812">Transmembrane</keyword>
<gene>
    <name evidence="4" type="primary">LOC107430717</name>
</gene>
<evidence type="ECO:0000313" key="4">
    <source>
        <dbReference type="RefSeq" id="XP_015897076.1"/>
    </source>
</evidence>
<keyword evidence="2" id="KW-0472">Membrane</keyword>
<evidence type="ECO:0000313" key="3">
    <source>
        <dbReference type="Proteomes" id="UP001652623"/>
    </source>
</evidence>
<feature type="transmembrane region" description="Helical" evidence="2">
    <location>
        <begin position="217"/>
        <end position="236"/>
    </location>
</feature>